<dbReference type="PANTHER" id="PTHR12389:SF0">
    <property type="entry name" value="E3 UBIQUITIN-PROTEIN LIGASE LISTERIN"/>
    <property type="match status" value="1"/>
</dbReference>
<dbReference type="GO" id="GO:0043023">
    <property type="term" value="F:ribosomal large subunit binding"/>
    <property type="evidence" value="ECO:0007669"/>
    <property type="project" value="TreeGrafter"/>
</dbReference>
<evidence type="ECO:0000256" key="15">
    <source>
        <dbReference type="PROSITE-ProRule" id="PRU00175"/>
    </source>
</evidence>
<comment type="catalytic activity">
    <reaction evidence="1 16">
        <text>S-ubiquitinyl-[E2 ubiquitin-conjugating enzyme]-L-cysteine + [acceptor protein]-L-lysine = [E2 ubiquitin-conjugating enzyme]-L-cysteine + N(6)-ubiquitinyl-[acceptor protein]-L-lysine.</text>
        <dbReference type="EC" id="2.3.2.27"/>
    </reaction>
</comment>
<dbReference type="Pfam" id="PF23009">
    <property type="entry name" value="UBC_like"/>
    <property type="match status" value="1"/>
</dbReference>
<dbReference type="CDD" id="cd16491">
    <property type="entry name" value="RING-CH-C4HC3_LTN1"/>
    <property type="match status" value="1"/>
</dbReference>
<dbReference type="SUPFAM" id="SSF57850">
    <property type="entry name" value="RING/U-box"/>
    <property type="match status" value="1"/>
</dbReference>
<gene>
    <name evidence="19" type="ORF">CAS74_003542</name>
    <name evidence="18" type="ORF">JL09_g1777</name>
</gene>
<evidence type="ECO:0000256" key="2">
    <source>
        <dbReference type="ARBA" id="ARBA00004514"/>
    </source>
</evidence>
<dbReference type="eggNOG" id="KOG0803">
    <property type="taxonomic scope" value="Eukaryota"/>
</dbReference>
<dbReference type="GO" id="GO:0008270">
    <property type="term" value="F:zinc ion binding"/>
    <property type="evidence" value="ECO:0007669"/>
    <property type="project" value="UniProtKB-KW"/>
</dbReference>
<dbReference type="PROSITE" id="PS50089">
    <property type="entry name" value="ZF_RING_2"/>
    <property type="match status" value="1"/>
</dbReference>
<dbReference type="UniPathway" id="UPA00143"/>
<evidence type="ECO:0000313" key="20">
    <source>
        <dbReference type="Proteomes" id="UP000029867"/>
    </source>
</evidence>
<dbReference type="EMBL" id="NHMM01000005">
    <property type="protein sequence ID" value="OUT21424.1"/>
    <property type="molecule type" value="Genomic_DNA"/>
</dbReference>
<evidence type="ECO:0000256" key="1">
    <source>
        <dbReference type="ARBA" id="ARBA00000900"/>
    </source>
</evidence>
<protein>
    <recommendedName>
        <fullName evidence="6 16">E3 ubiquitin-protein ligase listerin</fullName>
        <ecNumber evidence="5 16">2.3.2.27</ecNumber>
    </recommendedName>
    <alternativeName>
        <fullName evidence="16">RING-type E3 ubiquitin transferase listerin</fullName>
    </alternativeName>
</protein>
<dbReference type="GO" id="GO:0005829">
    <property type="term" value="C:cytosol"/>
    <property type="evidence" value="ECO:0007669"/>
    <property type="project" value="UniProtKB-SubCell"/>
</dbReference>
<comment type="subcellular location">
    <subcellularLocation>
        <location evidence="2">Cytoplasm</location>
        <location evidence="2">Cytosol</location>
    </subcellularLocation>
</comment>
<dbReference type="Proteomes" id="UP000195871">
    <property type="component" value="Unassembled WGS sequence"/>
</dbReference>
<reference evidence="20" key="1">
    <citation type="journal article" date="2014" name="Microb. Cell Fact.">
        <title>Exploiting Issatchenkia orientalis SD108 for succinic acid production.</title>
        <authorList>
            <person name="Xiao H."/>
            <person name="Shao Z."/>
            <person name="Jiang Y."/>
            <person name="Dole S."/>
            <person name="Zhao H."/>
        </authorList>
    </citation>
    <scope>NUCLEOTIDE SEQUENCE [LARGE SCALE GENOMIC DNA]</scope>
    <source>
        <strain evidence="20">SD108</strain>
    </source>
</reference>
<evidence type="ECO:0000313" key="18">
    <source>
        <dbReference type="EMBL" id="KGK39065.1"/>
    </source>
</evidence>
<dbReference type="GO" id="GO:1990112">
    <property type="term" value="C:RQC complex"/>
    <property type="evidence" value="ECO:0007669"/>
    <property type="project" value="UniProtKB-UniRule"/>
</dbReference>
<keyword evidence="13 16" id="KW-0862">Zinc</keyword>
<dbReference type="EMBL" id="JQFK01000012">
    <property type="protein sequence ID" value="KGK39065.1"/>
    <property type="molecule type" value="Genomic_DNA"/>
</dbReference>
<dbReference type="Pfam" id="PF22958">
    <property type="entry name" value="Ltn1_1st"/>
    <property type="match status" value="1"/>
</dbReference>
<keyword evidence="9 16" id="KW-0479">Metal-binding</keyword>
<dbReference type="SUPFAM" id="SSF48371">
    <property type="entry name" value="ARM repeat"/>
    <property type="match status" value="1"/>
</dbReference>
<comment type="subunit">
    <text evidence="16">Component of the ribosome quality control complex (RQC).</text>
</comment>
<evidence type="ECO:0000256" key="12">
    <source>
        <dbReference type="ARBA" id="ARBA00022786"/>
    </source>
</evidence>
<keyword evidence="7" id="KW-0963">Cytoplasm</keyword>
<dbReference type="EC" id="2.3.2.27" evidence="5 16"/>
<reference evidence="19 21" key="3">
    <citation type="submission" date="2017-05" db="EMBL/GenBank/DDBJ databases">
        <title>The Genome Sequence of Candida krusei Ckrusei653.</title>
        <authorList>
            <person name="Cuomo C."/>
            <person name="Forche A."/>
            <person name="Young S."/>
            <person name="Abouelleil A."/>
            <person name="Cao P."/>
            <person name="Chapman S."/>
            <person name="Cusick C."/>
            <person name="Shea T."/>
            <person name="Nusbaum C."/>
            <person name="Birren B."/>
        </authorList>
    </citation>
    <scope>NUCLEOTIDE SEQUENCE [LARGE SCALE GENOMIC DNA]</scope>
    <source>
        <strain evidence="19 21">Ckrusei653</strain>
    </source>
</reference>
<accession>A0A099P2B6</accession>
<feature type="domain" description="RING-type" evidence="17">
    <location>
        <begin position="1482"/>
        <end position="1529"/>
    </location>
</feature>
<evidence type="ECO:0000256" key="16">
    <source>
        <dbReference type="RuleBase" id="RU367090"/>
    </source>
</evidence>
<dbReference type="InterPro" id="IPR054477">
    <property type="entry name" value="LTN1_E3_ligase_6th"/>
</dbReference>
<dbReference type="FunFam" id="3.30.40.10:FF:000038">
    <property type="entry name" value="E3 ubiquitin-protein ligase listerin"/>
    <property type="match status" value="1"/>
</dbReference>
<evidence type="ECO:0000256" key="6">
    <source>
        <dbReference type="ARBA" id="ARBA00017157"/>
    </source>
</evidence>
<evidence type="ECO:0000256" key="7">
    <source>
        <dbReference type="ARBA" id="ARBA00022490"/>
    </source>
</evidence>
<dbReference type="GO" id="GO:1990116">
    <property type="term" value="P:ribosome-associated ubiquitin-dependent protein catabolic process"/>
    <property type="evidence" value="ECO:0007669"/>
    <property type="project" value="UniProtKB-UniRule"/>
</dbReference>
<dbReference type="Pfam" id="PF22999">
    <property type="entry name" value="LTN1_E3_ligase_6th"/>
    <property type="match status" value="1"/>
</dbReference>
<dbReference type="Gene3D" id="3.30.40.10">
    <property type="entry name" value="Zinc/RING finger domain, C3HC4 (zinc finger)"/>
    <property type="match status" value="1"/>
</dbReference>
<evidence type="ECO:0000256" key="10">
    <source>
        <dbReference type="ARBA" id="ARBA00022737"/>
    </source>
</evidence>
<dbReference type="InterPro" id="IPR016024">
    <property type="entry name" value="ARM-type_fold"/>
</dbReference>
<evidence type="ECO:0000256" key="5">
    <source>
        <dbReference type="ARBA" id="ARBA00012483"/>
    </source>
</evidence>
<dbReference type="GO" id="GO:0061630">
    <property type="term" value="F:ubiquitin protein ligase activity"/>
    <property type="evidence" value="ECO:0007669"/>
    <property type="project" value="UniProtKB-UniRule"/>
</dbReference>
<dbReference type="SMART" id="SM01197">
    <property type="entry name" value="FANCL_C"/>
    <property type="match status" value="1"/>
</dbReference>
<dbReference type="InterPro" id="IPR054478">
    <property type="entry name" value="LTN1_UBC"/>
</dbReference>
<dbReference type="SMART" id="SM00744">
    <property type="entry name" value="RINGv"/>
    <property type="match status" value="1"/>
</dbReference>
<comment type="similarity">
    <text evidence="4 16">Belongs to the LTN1 family.</text>
</comment>
<comment type="pathway">
    <text evidence="3 16">Protein modification; protein ubiquitination.</text>
</comment>
<dbReference type="InterPro" id="IPR039804">
    <property type="entry name" value="RING-CH-C4HC3_LTN1"/>
</dbReference>
<keyword evidence="11 15" id="KW-0863">Zinc-finger</keyword>
<evidence type="ECO:0000256" key="3">
    <source>
        <dbReference type="ARBA" id="ARBA00004906"/>
    </source>
</evidence>
<proteinExistence type="inferred from homology"/>
<evidence type="ECO:0000256" key="4">
    <source>
        <dbReference type="ARBA" id="ARBA00007997"/>
    </source>
</evidence>
<evidence type="ECO:0000256" key="9">
    <source>
        <dbReference type="ARBA" id="ARBA00022723"/>
    </source>
</evidence>
<evidence type="ECO:0000256" key="8">
    <source>
        <dbReference type="ARBA" id="ARBA00022679"/>
    </source>
</evidence>
<dbReference type="GO" id="GO:0072344">
    <property type="term" value="P:rescue of stalled ribosome"/>
    <property type="evidence" value="ECO:0007669"/>
    <property type="project" value="UniProtKB-UniRule"/>
</dbReference>
<keyword evidence="12 16" id="KW-0833">Ubl conjugation pathway</keyword>
<dbReference type="SMART" id="SM00184">
    <property type="entry name" value="RING"/>
    <property type="match status" value="1"/>
</dbReference>
<evidence type="ECO:0000256" key="11">
    <source>
        <dbReference type="ARBA" id="ARBA00022771"/>
    </source>
</evidence>
<dbReference type="Proteomes" id="UP000029867">
    <property type="component" value="Unassembled WGS sequence"/>
</dbReference>
<comment type="caution">
    <text evidence="18">The sequence shown here is derived from an EMBL/GenBank/DDBJ whole genome shotgun (WGS) entry which is preliminary data.</text>
</comment>
<dbReference type="InterPro" id="IPR054476">
    <property type="entry name" value="Ltn1_N"/>
</dbReference>
<reference evidence="18" key="2">
    <citation type="submission" date="2014-08" db="EMBL/GenBank/DDBJ databases">
        <title>Exploiting Issatchenkia orientalis SD108 for Succinic Acid Production.</title>
        <authorList>
            <person name="Xiao H."/>
            <person name="Shao Z."/>
            <person name="Jiang Y."/>
            <person name="Dole S."/>
            <person name="Zhao H."/>
        </authorList>
    </citation>
    <scope>NUCLEOTIDE SEQUENCE [LARGE SCALE GENOMIC DNA]</scope>
    <source>
        <strain evidence="18">SD108</strain>
    </source>
</reference>
<keyword evidence="10" id="KW-0677">Repeat</keyword>
<comment type="function">
    <text evidence="16">E3 ubiquitin-protein ligase. Component of the ribosome quality control complex (RQC), a ribosome-associated complex that mediates ubiquitination and extraction of incompletely synthesized nascent chains for proteasomal degradation.</text>
</comment>
<dbReference type="InterPro" id="IPR013083">
    <property type="entry name" value="Znf_RING/FYVE/PHD"/>
</dbReference>
<dbReference type="GO" id="GO:0016567">
    <property type="term" value="P:protein ubiquitination"/>
    <property type="evidence" value="ECO:0007669"/>
    <property type="project" value="UniProtKB-UniPathway"/>
</dbReference>
<evidence type="ECO:0000256" key="13">
    <source>
        <dbReference type="ARBA" id="ARBA00022833"/>
    </source>
</evidence>
<dbReference type="InterPro" id="IPR011016">
    <property type="entry name" value="Znf_RING-CH"/>
</dbReference>
<organism evidence="18 20">
    <name type="scientific">Pichia kudriavzevii</name>
    <name type="common">Yeast</name>
    <name type="synonym">Issatchenkia orientalis</name>
    <dbReference type="NCBI Taxonomy" id="4909"/>
    <lineage>
        <taxon>Eukaryota</taxon>
        <taxon>Fungi</taxon>
        <taxon>Dikarya</taxon>
        <taxon>Ascomycota</taxon>
        <taxon>Saccharomycotina</taxon>
        <taxon>Pichiomycetes</taxon>
        <taxon>Pichiales</taxon>
        <taxon>Pichiaceae</taxon>
        <taxon>Pichia</taxon>
    </lineage>
</organism>
<dbReference type="PANTHER" id="PTHR12389">
    <property type="entry name" value="ZINC FINGER PROTEIN 294"/>
    <property type="match status" value="1"/>
</dbReference>
<keyword evidence="8 16" id="KW-0808">Transferase</keyword>
<comment type="function">
    <text evidence="14">E3 ubiquitin-protein ligase component of the ribosome quality control complex (RQC), a ribosome-associated complex that mediates ubiquitination and extraction of incompletely synthesized nascent chains for proteasomal degradation. Mediates ubiquitination of proteins derived from mRNAs lacking stop codons (non-stop proteins) and other translation arrest products induced by poly-lysine sequences and tandem rare codons. Ubiquitination leads to CDC48 recruitment for extraction and degradation of the incomplete translation product. May indirectly play a role in chromatin function and transcription.</text>
</comment>
<evidence type="ECO:0000259" key="17">
    <source>
        <dbReference type="PROSITE" id="PS50089"/>
    </source>
</evidence>
<evidence type="ECO:0000256" key="14">
    <source>
        <dbReference type="ARBA" id="ARBA00055150"/>
    </source>
</evidence>
<sequence>MSAFANTLHTGLGNNGIEVSLNYITGIPNPDHLLCSNTLKLAFKSLLKRDVHTKQKSIISLLEYIKENSSELDNDLVIITWIQMYPKLAIDDSSKVRSCSHQIQSQFVLSLGKKYAKYLRDTIGIWLAGLFDTDRATARTCRESICDSFGNNEEKVTNLWKIFITQIVQYSHEVIVCESKDTLSDDKFSTKEEIESKYIRVTQASISLLVNALSHSDNIDINEKSISMITQIYNNDSFLDLFGYKDLNLKKAVFMASKALITSKHLPSIMDKALYKKLCKALIKGIKLDSSVNALLYGPVLVNMLDTLVVVTSYNSEFWLNVRNAKSKLLDLLKVGSLNSEPIYYDVVAKLLKILPNELVSITNSETIEPFILTLIQSVEKEKSTAFLEKGWKVVINLVESLQSAGSLTDSIVDTFTAALVKLMDSPRIIARGIIALMHDINSLSSENKDVLLDINSIIMDHLPDKQIEFNDSHYLVKHQSQFIESFVNLLLLNGSDLADVLLANAIESLGEYDPKSSNPTLAFITINVFIKNGREEFASAINEFIRTVSKYISKTFKDLPLETLKLFTSSIYSEKDLNVSVVNSIFTRLKDLDAADELLPVIASLKNFSIHDSKQLNMYLLENSKCVSSNGGNSSDTLYTFLNSEILSNLFRNENFVSFADNCVKNYQNDVFLSFSIENSDFVEKLLDTILQSDGTKETEYQCASSLLAKLEQNIDNIQFRKAYLECVINCIERYDGRPEAVSTRLSNNLKLELLNANFDTQFEECLTTNPNKLLSISNSLNLGMYYFVDKYDSNSDIDLEQAKLSLNKATFYASLIGTAEISAENLMVLLLISEYASDILFLEYSYTSQYQEKLMDFQVAVKATFSKLFSSVSYTEVVSSLATGQSDITLLQCLLNLLQSTNRLKAYYTHRIIKLLLEEKIESMGMKSFELLPINDLENKPTILYALLNSANHFLTVSCLDHVRNKTIANLISIRKSEEIVSDGLKDLILLNSFMDIDDDVDIPESFCMAPPQRFMILLGTFEYWMDSDVAYEENFKPLRIALMQFVQNYIKSIYYVCDSKYPTDFITKVFKLGLRLVSENINLVNSDDQVSIDVLFHSLHLLLLLSKYKQDIEDWEDEISDIETETIELFFKVSRVEQVNLPLISLCEQFSLVLLSFNNNSLNSHYGKLFDLMNSKNINIQRTAASLLHQIIPDNQDQLVVEFLLSKKKANEEGVSDVHLPNSLLQHVRVPLIDYIEYEEPWKVYQYLWSWYLIMDHFKNITQQMRQDYISELTESTLIEFLNFAFSELETNKFRLHEDEGNYVKNYSFDDNAELNYQEEIQKLLVNLVYEIMNNIGGTFAQNWFQSIKDKQFQQRVEKFITRFISPQLIGDILSTLANKNSVEDSEFKININKRFNEIKCLYHIDEQKMEISIVLPANYPLAQIAVNGISRIGVDEKKWKSWIMSAQYVINFQNGSILDAIKHFKDNVSANFENYEDCAICYSILNAVDHSTPNKVCPTCKHNFHSACLYRWFKSSGASTCPLCRSKFNFKKHS</sequence>
<evidence type="ECO:0000313" key="21">
    <source>
        <dbReference type="Proteomes" id="UP000195871"/>
    </source>
</evidence>
<dbReference type="InterPro" id="IPR039795">
    <property type="entry name" value="LTN1/Rkr1"/>
</dbReference>
<dbReference type="Pfam" id="PF13639">
    <property type="entry name" value="zf-RING_2"/>
    <property type="match status" value="1"/>
</dbReference>
<evidence type="ECO:0000313" key="19">
    <source>
        <dbReference type="EMBL" id="OUT21424.1"/>
    </source>
</evidence>
<dbReference type="HOGENOM" id="CLU_262564_0_0_1"/>
<name>A0A099P2B6_PICKU</name>
<dbReference type="InterPro" id="IPR001841">
    <property type="entry name" value="Znf_RING"/>
</dbReference>
<dbReference type="VEuPathDB" id="FungiDB:C5L36_0B04500"/>